<dbReference type="VEuPathDB" id="FungiDB:GGTG_12757"/>
<proteinExistence type="predicted"/>
<dbReference type="EnsemblFungi" id="EJT69874">
    <property type="protein sequence ID" value="EJT69874"/>
    <property type="gene ID" value="GGTG_12757"/>
</dbReference>
<dbReference type="RefSeq" id="XP_009228922.1">
    <property type="nucleotide sequence ID" value="XM_009230658.1"/>
</dbReference>
<evidence type="ECO:0000313" key="2">
    <source>
        <dbReference type="EMBL" id="EJT69874.1"/>
    </source>
</evidence>
<gene>
    <name evidence="3" type="primary">20353215</name>
    <name evidence="2" type="ORF">GGTG_12757</name>
</gene>
<dbReference type="EMBL" id="GL385403">
    <property type="protein sequence ID" value="EJT69874.1"/>
    <property type="molecule type" value="Genomic_DNA"/>
</dbReference>
<organism evidence="2">
    <name type="scientific">Gaeumannomyces tritici (strain R3-111a-1)</name>
    <name type="common">Wheat and barley take-all root rot fungus</name>
    <name type="synonym">Gaeumannomyces graminis var. tritici</name>
    <dbReference type="NCBI Taxonomy" id="644352"/>
    <lineage>
        <taxon>Eukaryota</taxon>
        <taxon>Fungi</taxon>
        <taxon>Dikarya</taxon>
        <taxon>Ascomycota</taxon>
        <taxon>Pezizomycotina</taxon>
        <taxon>Sordariomycetes</taxon>
        <taxon>Sordariomycetidae</taxon>
        <taxon>Magnaporthales</taxon>
        <taxon>Magnaporthaceae</taxon>
        <taxon>Gaeumannomyces</taxon>
    </lineage>
</organism>
<dbReference type="AlphaFoldDB" id="J3PGX7"/>
<dbReference type="HOGENOM" id="CLU_1660887_0_0_1"/>
<name>J3PGX7_GAET3</name>
<reference evidence="3" key="5">
    <citation type="submission" date="2018-04" db="UniProtKB">
        <authorList>
            <consortium name="EnsemblFungi"/>
        </authorList>
    </citation>
    <scope>IDENTIFICATION</scope>
    <source>
        <strain evidence="3">R3-111a-1</strain>
    </source>
</reference>
<dbReference type="GeneID" id="20353215"/>
<accession>J3PGX7</accession>
<dbReference type="Proteomes" id="UP000006039">
    <property type="component" value="Unassembled WGS sequence"/>
</dbReference>
<reference evidence="3" key="4">
    <citation type="journal article" date="2015" name="G3 (Bethesda)">
        <title>Genome sequences of three phytopathogenic species of the Magnaporthaceae family of fungi.</title>
        <authorList>
            <person name="Okagaki L.H."/>
            <person name="Nunes C.C."/>
            <person name="Sailsbery J."/>
            <person name="Clay B."/>
            <person name="Brown D."/>
            <person name="John T."/>
            <person name="Oh Y."/>
            <person name="Young N."/>
            <person name="Fitzgerald M."/>
            <person name="Haas B.J."/>
            <person name="Zeng Q."/>
            <person name="Young S."/>
            <person name="Adiconis X."/>
            <person name="Fan L."/>
            <person name="Levin J.Z."/>
            <person name="Mitchell T.K."/>
            <person name="Okubara P.A."/>
            <person name="Farman M.L."/>
            <person name="Kohn L.M."/>
            <person name="Birren B."/>
            <person name="Ma L.-J."/>
            <person name="Dean R.A."/>
        </authorList>
    </citation>
    <scope>NUCLEOTIDE SEQUENCE</scope>
    <source>
        <strain evidence="3">R3-111a-1</strain>
    </source>
</reference>
<feature type="region of interest" description="Disordered" evidence="1">
    <location>
        <begin position="102"/>
        <end position="147"/>
    </location>
</feature>
<evidence type="ECO:0000256" key="1">
    <source>
        <dbReference type="SAM" id="MobiDB-lite"/>
    </source>
</evidence>
<reference evidence="2" key="3">
    <citation type="submission" date="2010-09" db="EMBL/GenBank/DDBJ databases">
        <title>Annotation of Gaeumannomyces graminis var. tritici R3-111a-1.</title>
        <authorList>
            <consortium name="The Broad Institute Genome Sequencing Platform"/>
            <person name="Ma L.-J."/>
            <person name="Dead R."/>
            <person name="Young S.K."/>
            <person name="Zeng Q."/>
            <person name="Gargeya S."/>
            <person name="Fitzgerald M."/>
            <person name="Haas B."/>
            <person name="Abouelleil A."/>
            <person name="Alvarado L."/>
            <person name="Arachchi H.M."/>
            <person name="Berlin A."/>
            <person name="Brown A."/>
            <person name="Chapman S.B."/>
            <person name="Chen Z."/>
            <person name="Dunbar C."/>
            <person name="Freedman E."/>
            <person name="Gearin G."/>
            <person name="Gellesch M."/>
            <person name="Goldberg J."/>
            <person name="Griggs A."/>
            <person name="Gujja S."/>
            <person name="Heiman D."/>
            <person name="Howarth C."/>
            <person name="Larson L."/>
            <person name="Lui A."/>
            <person name="MacDonald P.J.P."/>
            <person name="Mehta T."/>
            <person name="Montmayeur A."/>
            <person name="Murphy C."/>
            <person name="Neiman D."/>
            <person name="Pearson M."/>
            <person name="Priest M."/>
            <person name="Roberts A."/>
            <person name="Saif S."/>
            <person name="Shea T."/>
            <person name="Shenoy N."/>
            <person name="Sisk P."/>
            <person name="Stolte C."/>
            <person name="Sykes S."/>
            <person name="Yandava C."/>
            <person name="Wortman J."/>
            <person name="Nusbaum C."/>
            <person name="Birren B."/>
        </authorList>
    </citation>
    <scope>NUCLEOTIDE SEQUENCE</scope>
    <source>
        <strain evidence="2">R3-111a-1</strain>
    </source>
</reference>
<reference evidence="2" key="2">
    <citation type="submission" date="2010-07" db="EMBL/GenBank/DDBJ databases">
        <authorList>
            <consortium name="The Broad Institute Genome Sequencing Platform"/>
            <consortium name="Broad Institute Genome Sequencing Center for Infectious Disease"/>
            <person name="Ma L.-J."/>
            <person name="Dead R."/>
            <person name="Young S."/>
            <person name="Zeng Q."/>
            <person name="Koehrsen M."/>
            <person name="Alvarado L."/>
            <person name="Berlin A."/>
            <person name="Chapman S.B."/>
            <person name="Chen Z."/>
            <person name="Freedman E."/>
            <person name="Gellesch M."/>
            <person name="Goldberg J."/>
            <person name="Griggs A."/>
            <person name="Gujja S."/>
            <person name="Heilman E.R."/>
            <person name="Heiman D."/>
            <person name="Hepburn T."/>
            <person name="Howarth C."/>
            <person name="Jen D."/>
            <person name="Larson L."/>
            <person name="Mehta T."/>
            <person name="Neiman D."/>
            <person name="Pearson M."/>
            <person name="Roberts A."/>
            <person name="Saif S."/>
            <person name="Shea T."/>
            <person name="Shenoy N."/>
            <person name="Sisk P."/>
            <person name="Stolte C."/>
            <person name="Sykes S."/>
            <person name="Walk T."/>
            <person name="White J."/>
            <person name="Yandava C."/>
            <person name="Haas B."/>
            <person name="Nusbaum C."/>
            <person name="Birren B."/>
        </authorList>
    </citation>
    <scope>NUCLEOTIDE SEQUENCE</scope>
    <source>
        <strain evidence="2">R3-111a-1</strain>
    </source>
</reference>
<reference evidence="4" key="1">
    <citation type="submission" date="2010-07" db="EMBL/GenBank/DDBJ databases">
        <title>The genome sequence of Gaeumannomyces graminis var. tritici strain R3-111a-1.</title>
        <authorList>
            <consortium name="The Broad Institute Genome Sequencing Platform"/>
            <person name="Ma L.-J."/>
            <person name="Dead R."/>
            <person name="Young S."/>
            <person name="Zeng Q."/>
            <person name="Koehrsen M."/>
            <person name="Alvarado L."/>
            <person name="Berlin A."/>
            <person name="Chapman S.B."/>
            <person name="Chen Z."/>
            <person name="Freedman E."/>
            <person name="Gellesch M."/>
            <person name="Goldberg J."/>
            <person name="Griggs A."/>
            <person name="Gujja S."/>
            <person name="Heilman E.R."/>
            <person name="Heiman D."/>
            <person name="Hepburn T."/>
            <person name="Howarth C."/>
            <person name="Jen D."/>
            <person name="Larson L."/>
            <person name="Mehta T."/>
            <person name="Neiman D."/>
            <person name="Pearson M."/>
            <person name="Roberts A."/>
            <person name="Saif S."/>
            <person name="Shea T."/>
            <person name="Shenoy N."/>
            <person name="Sisk P."/>
            <person name="Stolte C."/>
            <person name="Sykes S."/>
            <person name="Walk T."/>
            <person name="White J."/>
            <person name="Yandava C."/>
            <person name="Haas B."/>
            <person name="Nusbaum C."/>
            <person name="Birren B."/>
        </authorList>
    </citation>
    <scope>NUCLEOTIDE SEQUENCE [LARGE SCALE GENOMIC DNA]</scope>
    <source>
        <strain evidence="4">R3-111a-1</strain>
    </source>
</reference>
<evidence type="ECO:0000313" key="3">
    <source>
        <dbReference type="EnsemblFungi" id="EJT69874"/>
    </source>
</evidence>
<sequence>MRQIVAALAATRQGIAGVPARVPTRGVFNGHFDIQQRRLAKTQGVSLRIMALAPLGRRLIRAAGPVERPIVFLEPQRGRFMFLQWPAPAVCACGKPTSCSTAPIPAPVPGAQPTWSGPSAPAPSALPRSAHGQSSRPRPPPSALYFWQPPLIHGQSLPR</sequence>
<protein>
    <submittedName>
        <fullName evidence="2 3">Uncharacterized protein</fullName>
    </submittedName>
</protein>
<evidence type="ECO:0000313" key="4">
    <source>
        <dbReference type="Proteomes" id="UP000006039"/>
    </source>
</evidence>
<feature type="compositionally biased region" description="Low complexity" evidence="1">
    <location>
        <begin position="116"/>
        <end position="130"/>
    </location>
</feature>
<keyword evidence="4" id="KW-1185">Reference proteome</keyword>